<organism evidence="5 6">
    <name type="scientific">Roseicella frigidaeris</name>
    <dbReference type="NCBI Taxonomy" id="2230885"/>
    <lineage>
        <taxon>Bacteria</taxon>
        <taxon>Pseudomonadati</taxon>
        <taxon>Pseudomonadota</taxon>
        <taxon>Alphaproteobacteria</taxon>
        <taxon>Acetobacterales</taxon>
        <taxon>Roseomonadaceae</taxon>
        <taxon>Roseicella</taxon>
    </lineage>
</organism>
<evidence type="ECO:0000256" key="2">
    <source>
        <dbReference type="ARBA" id="ARBA00022723"/>
    </source>
</evidence>
<dbReference type="PROSITE" id="PS00630">
    <property type="entry name" value="IMP_2"/>
    <property type="match status" value="1"/>
</dbReference>
<comment type="caution">
    <text evidence="5">The sequence shown here is derived from an EMBL/GenBank/DDBJ whole genome shotgun (WGS) entry which is preliminary data.</text>
</comment>
<evidence type="ECO:0000256" key="3">
    <source>
        <dbReference type="ARBA" id="ARBA00022842"/>
    </source>
</evidence>
<keyword evidence="6" id="KW-1185">Reference proteome</keyword>
<comment type="similarity">
    <text evidence="1">Belongs to the inositol monophosphatase superfamily.</text>
</comment>
<dbReference type="InterPro" id="IPR000760">
    <property type="entry name" value="Inositol_monophosphatase-like"/>
</dbReference>
<dbReference type="Proteomes" id="UP000249065">
    <property type="component" value="Unassembled WGS sequence"/>
</dbReference>
<dbReference type="GO" id="GO:0007165">
    <property type="term" value="P:signal transduction"/>
    <property type="evidence" value="ECO:0007669"/>
    <property type="project" value="TreeGrafter"/>
</dbReference>
<dbReference type="GO" id="GO:0006020">
    <property type="term" value="P:inositol metabolic process"/>
    <property type="evidence" value="ECO:0007669"/>
    <property type="project" value="TreeGrafter"/>
</dbReference>
<dbReference type="Pfam" id="PF00459">
    <property type="entry name" value="Inositol_P"/>
    <property type="match status" value="1"/>
</dbReference>
<feature type="binding site" evidence="4">
    <location>
        <position position="134"/>
    </location>
    <ligand>
        <name>Mg(2+)</name>
        <dbReference type="ChEBI" id="CHEBI:18420"/>
        <label>1</label>
        <note>catalytic</note>
    </ligand>
</feature>
<evidence type="ECO:0000313" key="6">
    <source>
        <dbReference type="Proteomes" id="UP000249065"/>
    </source>
</evidence>
<dbReference type="OrthoDB" id="9806482at2"/>
<feature type="binding site" evidence="4">
    <location>
        <position position="260"/>
    </location>
    <ligand>
        <name>Mg(2+)</name>
        <dbReference type="ChEBI" id="CHEBI:18420"/>
        <label>1</label>
        <note>catalytic</note>
    </ligand>
</feature>
<keyword evidence="2 4" id="KW-0479">Metal-binding</keyword>
<dbReference type="CDD" id="cd01637">
    <property type="entry name" value="IMPase_like"/>
    <property type="match status" value="1"/>
</dbReference>
<dbReference type="SUPFAM" id="SSF56655">
    <property type="entry name" value="Carbohydrate phosphatase"/>
    <property type="match status" value="1"/>
</dbReference>
<gene>
    <name evidence="5" type="ORF">DOO78_26715</name>
</gene>
<evidence type="ECO:0000256" key="4">
    <source>
        <dbReference type="PIRSR" id="PIRSR600760-2"/>
    </source>
</evidence>
<comment type="cofactor">
    <cofactor evidence="4">
        <name>Mg(2+)</name>
        <dbReference type="ChEBI" id="CHEBI:18420"/>
    </cofactor>
</comment>
<protein>
    <submittedName>
        <fullName evidence="5">Inositol monophosphatase</fullName>
    </submittedName>
</protein>
<reference evidence="6" key="1">
    <citation type="submission" date="2018-06" db="EMBL/GenBank/DDBJ databases">
        <authorList>
            <person name="Khan S.A."/>
        </authorList>
    </citation>
    <scope>NUCLEOTIDE SEQUENCE [LARGE SCALE GENOMIC DNA]</scope>
    <source>
        <strain evidence="6">DB-1506</strain>
    </source>
</reference>
<dbReference type="PANTHER" id="PTHR20854:SF4">
    <property type="entry name" value="INOSITOL-1-MONOPHOSPHATASE-RELATED"/>
    <property type="match status" value="1"/>
</dbReference>
<sequence>MGRADPQGGLFGFHEARALRGRSPCGTACLHRRALQPAVRAVTVPSTVAAGTQPRALLHAVVAAAEAVGRLLAAEFARPGGPRGAGSHAEIDREIEVGLRDRLLALLPARWLGEETGADPGPGGIDWRLVDPNDGTSAFLAGHRGSAVCIALLRGGVPVLGVVHAPLSPDRGADTIAWAEGMDHLLRNGDPVRPQLAQGTLSPGSIVFLSHAAPEWPIGNGRAVAPARFVGLPSIAYRLARVAAGDGVAAVSLNGPCGWDYAAGHALVRGAGGVLLDEAGAEVRYTIDGRSSVRWCFGGAEAAVRALAARDWGAVRSGQRQLTSPHRVIRVRF</sequence>
<evidence type="ECO:0000313" key="5">
    <source>
        <dbReference type="EMBL" id="RAI54054.1"/>
    </source>
</evidence>
<dbReference type="PANTHER" id="PTHR20854">
    <property type="entry name" value="INOSITOL MONOPHOSPHATASE"/>
    <property type="match status" value="1"/>
</dbReference>
<evidence type="ECO:0000256" key="1">
    <source>
        <dbReference type="ARBA" id="ARBA00009759"/>
    </source>
</evidence>
<dbReference type="GO" id="GO:0046872">
    <property type="term" value="F:metal ion binding"/>
    <property type="evidence" value="ECO:0007669"/>
    <property type="project" value="UniProtKB-KW"/>
</dbReference>
<feature type="binding site" evidence="4">
    <location>
        <position position="131"/>
    </location>
    <ligand>
        <name>Mg(2+)</name>
        <dbReference type="ChEBI" id="CHEBI:18420"/>
        <label>1</label>
        <note>catalytic</note>
    </ligand>
</feature>
<dbReference type="InterPro" id="IPR020550">
    <property type="entry name" value="Inositol_monophosphatase_CS"/>
</dbReference>
<dbReference type="GO" id="GO:0008934">
    <property type="term" value="F:inositol monophosphate 1-phosphatase activity"/>
    <property type="evidence" value="ECO:0007669"/>
    <property type="project" value="TreeGrafter"/>
</dbReference>
<accession>A0A327LV39</accession>
<dbReference type="GO" id="GO:0046854">
    <property type="term" value="P:phosphatidylinositol phosphate biosynthetic process"/>
    <property type="evidence" value="ECO:0007669"/>
    <property type="project" value="InterPro"/>
</dbReference>
<dbReference type="PRINTS" id="PR00377">
    <property type="entry name" value="IMPHPHTASES"/>
</dbReference>
<name>A0A327LV39_9PROT</name>
<dbReference type="EMBL" id="QLIX01000070">
    <property type="protein sequence ID" value="RAI54054.1"/>
    <property type="molecule type" value="Genomic_DNA"/>
</dbReference>
<dbReference type="AlphaFoldDB" id="A0A327LV39"/>
<proteinExistence type="inferred from homology"/>
<dbReference type="Gene3D" id="3.30.540.10">
    <property type="entry name" value="Fructose-1,6-Bisphosphatase, subunit A, domain 1"/>
    <property type="match status" value="1"/>
</dbReference>
<dbReference type="Gene3D" id="3.40.190.80">
    <property type="match status" value="1"/>
</dbReference>
<keyword evidence="3 4" id="KW-0460">Magnesium</keyword>